<dbReference type="AlphaFoldDB" id="A0AAE8LW10"/>
<dbReference type="PANTHER" id="PTHR30146">
    <property type="entry name" value="LACI-RELATED TRANSCRIPTIONAL REPRESSOR"/>
    <property type="match status" value="1"/>
</dbReference>
<dbReference type="InterPro" id="IPR010982">
    <property type="entry name" value="Lambda_DNA-bd_dom_sf"/>
</dbReference>
<dbReference type="GO" id="GO:0000976">
    <property type="term" value="F:transcription cis-regulatory region binding"/>
    <property type="evidence" value="ECO:0007669"/>
    <property type="project" value="TreeGrafter"/>
</dbReference>
<organism evidence="6 7">
    <name type="scientific">Latilactobacillus sakei</name>
    <name type="common">Lactobacillus sakei</name>
    <dbReference type="NCBI Taxonomy" id="1599"/>
    <lineage>
        <taxon>Bacteria</taxon>
        <taxon>Bacillati</taxon>
        <taxon>Bacillota</taxon>
        <taxon>Bacilli</taxon>
        <taxon>Lactobacillales</taxon>
        <taxon>Lactobacillaceae</taxon>
        <taxon>Latilactobacillus</taxon>
    </lineage>
</organism>
<dbReference type="InterPro" id="IPR000843">
    <property type="entry name" value="HTH_LacI"/>
</dbReference>
<dbReference type="PANTHER" id="PTHR30146:SF148">
    <property type="entry name" value="HTH-TYPE TRANSCRIPTIONAL REPRESSOR PURR-RELATED"/>
    <property type="match status" value="1"/>
</dbReference>
<feature type="domain" description="HTH lacI-type" evidence="5">
    <location>
        <begin position="39"/>
        <end position="93"/>
    </location>
</feature>
<protein>
    <submittedName>
        <fullName evidence="6">HTH-type transcriptional repressor ExuR</fullName>
    </submittedName>
</protein>
<accession>A0AAE8LW10</accession>
<evidence type="ECO:0000313" key="7">
    <source>
        <dbReference type="Proteomes" id="UP000239650"/>
    </source>
</evidence>
<evidence type="ECO:0000256" key="2">
    <source>
        <dbReference type="ARBA" id="ARBA00023015"/>
    </source>
</evidence>
<gene>
    <name evidence="6" type="primary">exuR</name>
    <name evidence="6" type="ORF">LAS9267_01325</name>
</gene>
<keyword evidence="2" id="KW-0805">Transcription regulation</keyword>
<evidence type="ECO:0000259" key="5">
    <source>
        <dbReference type="PROSITE" id="PS50932"/>
    </source>
</evidence>
<dbReference type="SUPFAM" id="SSF47413">
    <property type="entry name" value="lambda repressor-like DNA-binding domains"/>
    <property type="match status" value="1"/>
</dbReference>
<dbReference type="EMBL" id="OKRC01000006">
    <property type="protein sequence ID" value="SPE21441.1"/>
    <property type="molecule type" value="Genomic_DNA"/>
</dbReference>
<comment type="caution">
    <text evidence="6">The sequence shown here is derived from an EMBL/GenBank/DDBJ whole genome shotgun (WGS) entry which is preliminary data.</text>
</comment>
<dbReference type="Pfam" id="PF13377">
    <property type="entry name" value="Peripla_BP_3"/>
    <property type="match status" value="1"/>
</dbReference>
<dbReference type="Gene3D" id="3.40.50.2300">
    <property type="match status" value="2"/>
</dbReference>
<dbReference type="SUPFAM" id="SSF53822">
    <property type="entry name" value="Periplasmic binding protein-like I"/>
    <property type="match status" value="1"/>
</dbReference>
<dbReference type="Pfam" id="PF00356">
    <property type="entry name" value="LacI"/>
    <property type="match status" value="1"/>
</dbReference>
<keyword evidence="1" id="KW-0678">Repressor</keyword>
<dbReference type="SMART" id="SM00354">
    <property type="entry name" value="HTH_LACI"/>
    <property type="match status" value="1"/>
</dbReference>
<dbReference type="CDD" id="cd01392">
    <property type="entry name" value="HTH_LacI"/>
    <property type="match status" value="1"/>
</dbReference>
<dbReference type="Gene3D" id="1.10.260.40">
    <property type="entry name" value="lambda repressor-like DNA-binding domains"/>
    <property type="match status" value="1"/>
</dbReference>
<sequence>MNYRGFFFIFSVRNDFWYNVLRAYRKEACGVKKADKTTVTIRTIAQLANVSHMTVSRALNDSELVKPATKEKILAIAKEIGYVPNINAKSLVTNRSYMIGIFFTNLETGTSNSFMTDVVAQAQSVLPKSYSLSINSVAKAMAGQYISINNYDGIIVISQSKSDYDFIEYVHNLGLPLVVLNRVIERDDINNYAIGDRLGGELATNYAIQMGHRKLALIRGIDSFESSVQRTNGFMQAVEANGIAVDPTLIKVGDYRPESGHELMREILASGNIPSCVICENDDMAVGAISACVELGYQIPRDISFIGFDDMAYAKFITPSLTTIKKPTAQIIEMGVAKLMAIVEGEQSDVEQKIVDPEMVIRQSVVNLYQH</sequence>
<dbReference type="PROSITE" id="PS50932">
    <property type="entry name" value="HTH_LACI_2"/>
    <property type="match status" value="1"/>
</dbReference>
<name>A0AAE8LW10_LATSK</name>
<dbReference type="GO" id="GO:0003700">
    <property type="term" value="F:DNA-binding transcription factor activity"/>
    <property type="evidence" value="ECO:0007669"/>
    <property type="project" value="TreeGrafter"/>
</dbReference>
<keyword evidence="3" id="KW-0238">DNA-binding</keyword>
<dbReference type="InterPro" id="IPR046335">
    <property type="entry name" value="LacI/GalR-like_sensor"/>
</dbReference>
<evidence type="ECO:0000256" key="3">
    <source>
        <dbReference type="ARBA" id="ARBA00023125"/>
    </source>
</evidence>
<evidence type="ECO:0000256" key="1">
    <source>
        <dbReference type="ARBA" id="ARBA00022491"/>
    </source>
</evidence>
<evidence type="ECO:0000256" key="4">
    <source>
        <dbReference type="ARBA" id="ARBA00023163"/>
    </source>
</evidence>
<dbReference type="CDD" id="cd06267">
    <property type="entry name" value="PBP1_LacI_sugar_binding-like"/>
    <property type="match status" value="1"/>
</dbReference>
<evidence type="ECO:0000313" key="6">
    <source>
        <dbReference type="EMBL" id="SPE21441.1"/>
    </source>
</evidence>
<dbReference type="InterPro" id="IPR028082">
    <property type="entry name" value="Peripla_BP_I"/>
</dbReference>
<reference evidence="6 7" key="1">
    <citation type="submission" date="2018-02" db="EMBL/GenBank/DDBJ databases">
        <authorList>
            <person name="Rodrigo-Torres L."/>
            <person name="Arahal R. D."/>
            <person name="Lucena T."/>
        </authorList>
    </citation>
    <scope>NUCLEOTIDE SEQUENCE [LARGE SCALE GENOMIC DNA]</scope>
    <source>
        <strain evidence="6 7">CECT 9267</strain>
    </source>
</reference>
<dbReference type="Proteomes" id="UP000239650">
    <property type="component" value="Unassembled WGS sequence"/>
</dbReference>
<proteinExistence type="predicted"/>
<keyword evidence="4" id="KW-0804">Transcription</keyword>